<keyword evidence="4" id="KW-1185">Reference proteome</keyword>
<accession>A0A2U1S6Q0</accession>
<keyword evidence="1" id="KW-0472">Membrane</keyword>
<name>A0A2U1S6Q0_9EURY</name>
<dbReference type="AlphaFoldDB" id="A0A2U1S6Q0"/>
<gene>
    <name evidence="3" type="ORF">MBBWO_04930</name>
</gene>
<feature type="transmembrane region" description="Helical" evidence="1">
    <location>
        <begin position="75"/>
        <end position="94"/>
    </location>
</feature>
<proteinExistence type="predicted"/>
<keyword evidence="1" id="KW-0812">Transmembrane</keyword>
<dbReference type="RefSeq" id="WP_116669314.1">
    <property type="nucleotide sequence ID" value="NZ_MZGU01000004.1"/>
</dbReference>
<protein>
    <recommendedName>
        <fullName evidence="2">Zinc-ribbon domain-containing protein</fullName>
    </recommendedName>
</protein>
<feature type="transmembrane region" description="Helical" evidence="1">
    <location>
        <begin position="44"/>
        <end position="63"/>
    </location>
</feature>
<evidence type="ECO:0000259" key="2">
    <source>
        <dbReference type="Pfam" id="PF13240"/>
    </source>
</evidence>
<keyword evidence="1" id="KW-1133">Transmembrane helix</keyword>
<feature type="domain" description="Zinc-ribbon" evidence="2">
    <location>
        <begin position="169"/>
        <end position="191"/>
    </location>
</feature>
<dbReference type="Proteomes" id="UP000245577">
    <property type="component" value="Unassembled WGS sequence"/>
</dbReference>
<sequence>MNEGIIGLIESKITYENKLIFGIFILIVGFLVWGYSVTNFGERWEISPVIIFIMAIPSILLIIPNESIKNSKVLAILLGLVMLAFIGSGFYGLLTLEEFSRGEAAFDALRFFILGFDENALYEMIFEQGLEHYLLVIFYPLLNLICCFMMYIETPKTENSDVVPDGGRYCSNCGAYVVEDSNFCDECGQELE</sequence>
<feature type="transmembrane region" description="Helical" evidence="1">
    <location>
        <begin position="19"/>
        <end position="38"/>
    </location>
</feature>
<evidence type="ECO:0000313" key="4">
    <source>
        <dbReference type="Proteomes" id="UP000245577"/>
    </source>
</evidence>
<feature type="transmembrane region" description="Helical" evidence="1">
    <location>
        <begin position="132"/>
        <end position="152"/>
    </location>
</feature>
<dbReference type="Pfam" id="PF13240">
    <property type="entry name" value="Zn_Ribbon_1"/>
    <property type="match status" value="1"/>
</dbReference>
<comment type="caution">
    <text evidence="3">The sequence shown here is derived from an EMBL/GenBank/DDBJ whole genome shotgun (WGS) entry which is preliminary data.</text>
</comment>
<evidence type="ECO:0000256" key="1">
    <source>
        <dbReference type="SAM" id="Phobius"/>
    </source>
</evidence>
<organism evidence="3 4">
    <name type="scientific">Methanobrevibacter woesei</name>
    <dbReference type="NCBI Taxonomy" id="190976"/>
    <lineage>
        <taxon>Archaea</taxon>
        <taxon>Methanobacteriati</taxon>
        <taxon>Methanobacteriota</taxon>
        <taxon>Methanomada group</taxon>
        <taxon>Methanobacteria</taxon>
        <taxon>Methanobacteriales</taxon>
        <taxon>Methanobacteriaceae</taxon>
        <taxon>Methanobrevibacter</taxon>
    </lineage>
</organism>
<evidence type="ECO:0000313" key="3">
    <source>
        <dbReference type="EMBL" id="PWB85658.1"/>
    </source>
</evidence>
<dbReference type="EMBL" id="MZGU01000004">
    <property type="protein sequence ID" value="PWB85658.1"/>
    <property type="molecule type" value="Genomic_DNA"/>
</dbReference>
<reference evidence="3 4" key="1">
    <citation type="submission" date="2017-03" db="EMBL/GenBank/DDBJ databases">
        <title>Genome sequence of Methanobrevibacter wosei.</title>
        <authorList>
            <person name="Poehlein A."/>
            <person name="Seedorf H."/>
            <person name="Daniel R."/>
        </authorList>
    </citation>
    <scope>NUCLEOTIDE SEQUENCE [LARGE SCALE GENOMIC DNA]</scope>
    <source>
        <strain evidence="3 4">DSM 11979</strain>
    </source>
</reference>
<dbReference type="InterPro" id="IPR026870">
    <property type="entry name" value="Zinc_ribbon_dom"/>
</dbReference>